<dbReference type="EMBL" id="KB932203">
    <property type="protein sequence ID" value="KCV70954.1"/>
    <property type="molecule type" value="Genomic_DNA"/>
</dbReference>
<gene>
    <name evidence="3" type="ORF">H696_01901</name>
</gene>
<dbReference type="InterPro" id="IPR036390">
    <property type="entry name" value="WH_DNA-bd_sf"/>
</dbReference>
<evidence type="ECO:0000259" key="2">
    <source>
        <dbReference type="PROSITE" id="PS50250"/>
    </source>
</evidence>
<dbReference type="PANTHER" id="PTHR15350:SF2">
    <property type="entry name" value="EUKARYOTIC TRANSLATION INITIATION FACTOR 3 SUBUNIT M"/>
    <property type="match status" value="1"/>
</dbReference>
<dbReference type="PANTHER" id="PTHR15350">
    <property type="entry name" value="COP9 SIGNALOSOME COMPLEX SUBUNIT 7/DENDRITIC CELL PROTEIN GA17"/>
    <property type="match status" value="1"/>
</dbReference>
<dbReference type="PROSITE" id="PS50250">
    <property type="entry name" value="PCI"/>
    <property type="match status" value="1"/>
</dbReference>
<evidence type="ECO:0000256" key="1">
    <source>
        <dbReference type="ARBA" id="ARBA00008482"/>
    </source>
</evidence>
<reference evidence="3" key="1">
    <citation type="submission" date="2013-04" db="EMBL/GenBank/DDBJ databases">
        <title>The Genome Sequence of Fonticula alba ATCC 38817.</title>
        <authorList>
            <consortium name="The Broad Institute Genomics Platform"/>
            <person name="Russ C."/>
            <person name="Cuomo C."/>
            <person name="Burger G."/>
            <person name="Gray M.W."/>
            <person name="Holland P.W.H."/>
            <person name="King N."/>
            <person name="Lang F.B.F."/>
            <person name="Roger A.J."/>
            <person name="Ruiz-Trillo I."/>
            <person name="Brown M."/>
            <person name="Walker B."/>
            <person name="Young S."/>
            <person name="Zeng Q."/>
            <person name="Gargeya S."/>
            <person name="Fitzgerald M."/>
            <person name="Haas B."/>
            <person name="Abouelleil A."/>
            <person name="Allen A.W."/>
            <person name="Alvarado L."/>
            <person name="Arachchi H.M."/>
            <person name="Berlin A.M."/>
            <person name="Chapman S.B."/>
            <person name="Gainer-Dewar J."/>
            <person name="Goldberg J."/>
            <person name="Griggs A."/>
            <person name="Gujja S."/>
            <person name="Hansen M."/>
            <person name="Howarth C."/>
            <person name="Imamovic A."/>
            <person name="Ireland A."/>
            <person name="Larimer J."/>
            <person name="McCowan C."/>
            <person name="Murphy C."/>
            <person name="Pearson M."/>
            <person name="Poon T.W."/>
            <person name="Priest M."/>
            <person name="Roberts A."/>
            <person name="Saif S."/>
            <person name="Shea T."/>
            <person name="Sisk P."/>
            <person name="Sykes S."/>
            <person name="Wortman J."/>
            <person name="Nusbaum C."/>
            <person name="Birren B."/>
        </authorList>
    </citation>
    <scope>NUCLEOTIDE SEQUENCE [LARGE SCALE GENOMIC DNA]</scope>
    <source>
        <strain evidence="3">ATCC 38817</strain>
    </source>
</reference>
<dbReference type="Proteomes" id="UP000030693">
    <property type="component" value="Unassembled WGS sequence"/>
</dbReference>
<dbReference type="SUPFAM" id="SSF46785">
    <property type="entry name" value="Winged helix' DNA-binding domain"/>
    <property type="match status" value="1"/>
</dbReference>
<keyword evidence="4" id="KW-1185">Reference proteome</keyword>
<dbReference type="Pfam" id="PF01399">
    <property type="entry name" value="PCI"/>
    <property type="match status" value="1"/>
</dbReference>
<organism evidence="3">
    <name type="scientific">Fonticula alba</name>
    <name type="common">Slime mold</name>
    <dbReference type="NCBI Taxonomy" id="691883"/>
    <lineage>
        <taxon>Eukaryota</taxon>
        <taxon>Rotosphaerida</taxon>
        <taxon>Fonticulaceae</taxon>
        <taxon>Fonticula</taxon>
    </lineage>
</organism>
<evidence type="ECO:0000313" key="4">
    <source>
        <dbReference type="Proteomes" id="UP000030693"/>
    </source>
</evidence>
<protein>
    <recommendedName>
        <fullName evidence="2">PCI domain-containing protein</fullName>
    </recommendedName>
</protein>
<dbReference type="OMA" id="FNDEHKG"/>
<name>A0A058Z9I5_FONAL</name>
<proteinExistence type="inferred from homology"/>
<sequence length="343" mass="37993">MALSSAPEKRGWFLDNLKGDESQSFSLALEKVLQERVVTKLLNFFIEQLDLILTCDSPADIEGAFNIILAIAHFDKSTTDTLAESIILFATKTTSTSPAIFKILANLFNALPTDSVLRYKVFRVLLTTAIQRHNIPEVVAFVPHLPKWFAEWKSSNADIRSVYKQLSDALFASGDIDRALDILALYMKTFSTEAPPTGDERSELISLLVQIINNEAVFKIDVIIDLPVIALLADETAVKVLKIFFKGDSAEFKAFVEQNKAAVEASGINISTFTEKIRLIDLSTLALKSLHTPLSYEAIASHIGFSVDDVEHWIIEAVRKNIIVAKIDQISRSIVVSGSRVPL</sequence>
<dbReference type="OrthoDB" id="10267031at2759"/>
<dbReference type="InterPro" id="IPR045237">
    <property type="entry name" value="COPS7/eIF3m"/>
</dbReference>
<comment type="similarity">
    <text evidence="1">Belongs to the CSN7/EIF3M family. CSN7 subfamily.</text>
</comment>
<dbReference type="GeneID" id="20526626"/>
<dbReference type="GO" id="GO:0005852">
    <property type="term" value="C:eukaryotic translation initiation factor 3 complex"/>
    <property type="evidence" value="ECO:0007669"/>
    <property type="project" value="TreeGrafter"/>
</dbReference>
<dbReference type="RefSeq" id="XP_009494077.1">
    <property type="nucleotide sequence ID" value="XM_009495802.1"/>
</dbReference>
<dbReference type="eggNOG" id="KOG2753">
    <property type="taxonomic scope" value="Eukaryota"/>
</dbReference>
<dbReference type="GO" id="GO:0002183">
    <property type="term" value="P:cytoplasmic translational initiation"/>
    <property type="evidence" value="ECO:0007669"/>
    <property type="project" value="TreeGrafter"/>
</dbReference>
<dbReference type="InterPro" id="IPR000717">
    <property type="entry name" value="PCI_dom"/>
</dbReference>
<dbReference type="STRING" id="691883.A0A058Z9I5"/>
<evidence type="ECO:0000313" key="3">
    <source>
        <dbReference type="EMBL" id="KCV70954.1"/>
    </source>
</evidence>
<dbReference type="AlphaFoldDB" id="A0A058Z9I5"/>
<feature type="domain" description="PCI" evidence="2">
    <location>
        <begin position="178"/>
        <end position="341"/>
    </location>
</feature>
<accession>A0A058Z9I5</accession>